<proteinExistence type="predicted"/>
<protein>
    <submittedName>
        <fullName evidence="1">Uncharacterized protein</fullName>
    </submittedName>
</protein>
<accession>S9QEC8</accession>
<evidence type="ECO:0000313" key="2">
    <source>
        <dbReference type="Proteomes" id="UP000015351"/>
    </source>
</evidence>
<sequence>MPEIGSIEKFKLDPEYHLPKLLDDGHIAITATPMILND</sequence>
<evidence type="ECO:0000313" key="1">
    <source>
        <dbReference type="EMBL" id="EPX78287.1"/>
    </source>
</evidence>
<organism evidence="1 2">
    <name type="scientific">Litoreibacter arenae DSM 19593</name>
    <dbReference type="NCBI Taxonomy" id="1123360"/>
    <lineage>
        <taxon>Bacteria</taxon>
        <taxon>Pseudomonadati</taxon>
        <taxon>Pseudomonadota</taxon>
        <taxon>Alphaproteobacteria</taxon>
        <taxon>Rhodobacterales</taxon>
        <taxon>Roseobacteraceae</taxon>
        <taxon>Litoreibacter</taxon>
    </lineage>
</organism>
<comment type="caution">
    <text evidence="1">The sequence shown here is derived from an EMBL/GenBank/DDBJ whole genome shotgun (WGS) entry which is preliminary data.</text>
</comment>
<dbReference type="Proteomes" id="UP000015351">
    <property type="component" value="Unassembled WGS sequence"/>
</dbReference>
<keyword evidence="2" id="KW-1185">Reference proteome</keyword>
<dbReference type="EMBL" id="AONI01000013">
    <property type="protein sequence ID" value="EPX78287.1"/>
    <property type="molecule type" value="Genomic_DNA"/>
</dbReference>
<reference evidence="2" key="1">
    <citation type="journal article" date="2013" name="Stand. Genomic Sci.">
        <title>Genome sequence of the Litoreibacter arenae type strain (DSM 19593(T)), a member of the Roseobacter clade isolated from sea sand.</title>
        <authorList>
            <person name="Riedel T."/>
            <person name="Fiebig A."/>
            <person name="Petersen J."/>
            <person name="Gronow S."/>
            <person name="Kyrpides N.C."/>
            <person name="Goker M."/>
            <person name="Klenk H.P."/>
        </authorList>
    </citation>
    <scope>NUCLEOTIDE SEQUENCE [LARGE SCALE GENOMIC DNA]</scope>
    <source>
        <strain evidence="2">DSM 19593</strain>
    </source>
</reference>
<dbReference type="AlphaFoldDB" id="S9QEC8"/>
<dbReference type="HOGENOM" id="CLU_3329695_0_0_5"/>
<gene>
    <name evidence="1" type="ORF">thalar_02516</name>
</gene>
<name>S9QEC8_9RHOB</name>